<sequence length="79" mass="9408">MNANNILEELQTLYPEDLNKDYNCYWWRTCNTDGSALTYYLLLRDKFMEGEYSACLRAHSSDPESLVMLLKMYLETCKY</sequence>
<dbReference type="EMBL" id="BK059087">
    <property type="protein sequence ID" value="DAE28523.1"/>
    <property type="molecule type" value="Genomic_DNA"/>
</dbReference>
<proteinExistence type="predicted"/>
<reference evidence="1" key="1">
    <citation type="journal article" date="2021" name="Proc. Natl. Acad. Sci. U.S.A.">
        <title>A Catalog of Tens of Thousands of Viruses from Human Metagenomes Reveals Hidden Associations with Chronic Diseases.</title>
        <authorList>
            <person name="Tisza M.J."/>
            <person name="Buck C.B."/>
        </authorList>
    </citation>
    <scope>NUCLEOTIDE SEQUENCE</scope>
    <source>
        <strain evidence="1">Ct9pU4</strain>
    </source>
</reference>
<organism evidence="1">
    <name type="scientific">virus sp. ct9pU4</name>
    <dbReference type="NCBI Taxonomy" id="2828248"/>
    <lineage>
        <taxon>Viruses</taxon>
    </lineage>
</organism>
<accession>A0A8S5RBJ9</accession>
<name>A0A8S5RBJ9_9VIRU</name>
<evidence type="ECO:0000313" key="1">
    <source>
        <dbReference type="EMBL" id="DAE28523.1"/>
    </source>
</evidence>
<protein>
    <submittedName>
        <fullName evidence="1">Uncharacterized protein</fullName>
    </submittedName>
</protein>